<dbReference type="Pfam" id="PF05605">
    <property type="entry name" value="zf-Di19"/>
    <property type="match status" value="1"/>
</dbReference>
<dbReference type="InterPro" id="IPR008598">
    <property type="entry name" value="Di19_Zn-bd"/>
</dbReference>
<comment type="caution">
    <text evidence="5">The sequence shown here is derived from an EMBL/GenBank/DDBJ whole genome shotgun (WGS) entry which is preliminary data.</text>
</comment>
<reference evidence="5" key="1">
    <citation type="submission" date="2020-03" db="EMBL/GenBank/DDBJ databases">
        <title>A high-quality chromosome-level genome assembly of a woody plant with both climbing and erect habits, Rhamnella rubrinervis.</title>
        <authorList>
            <person name="Lu Z."/>
            <person name="Yang Y."/>
            <person name="Zhu X."/>
            <person name="Sun Y."/>
        </authorList>
    </citation>
    <scope>NUCLEOTIDE SEQUENCE</scope>
    <source>
        <strain evidence="5">BYM</strain>
        <tissue evidence="5">Leaf</tissue>
    </source>
</reference>
<evidence type="ECO:0000313" key="6">
    <source>
        <dbReference type="Proteomes" id="UP000796880"/>
    </source>
</evidence>
<dbReference type="Pfam" id="PF14571">
    <property type="entry name" value="Di19_C"/>
    <property type="match status" value="1"/>
</dbReference>
<gene>
    <name evidence="5" type="ORF">FNV43_RR23591</name>
</gene>
<keyword evidence="6" id="KW-1185">Reference proteome</keyword>
<dbReference type="Proteomes" id="UP000796880">
    <property type="component" value="Unassembled WGS sequence"/>
</dbReference>
<dbReference type="AlphaFoldDB" id="A0A8K0DYE0"/>
<comment type="similarity">
    <text evidence="1">Belongs to the Di19 family.</text>
</comment>
<evidence type="ECO:0000259" key="3">
    <source>
        <dbReference type="Pfam" id="PF05605"/>
    </source>
</evidence>
<accession>A0A8K0DYE0</accession>
<sequence length="216" mass="24098">MEDDAWSFGVSAISRSHTSMLKSHPDFCIDFEEFDEDDDLKVEYPCPFCSEDFDLVGLCCHVDEEHPEARSGVCPVCTSRVGMNMVGHITTQHGNFFNLHKLKFYKDESQSPPSFSRKELQDGHIRSPFGGSSSAVSTSKMAPDPLLSFLYNAPATNRAENVHSDSSSEVSVEEKSSDHLLLERNILLSDKDQEEKAQRCKFVQGLVLSTILDDGL</sequence>
<feature type="compositionally biased region" description="Basic and acidic residues" evidence="2">
    <location>
        <begin position="116"/>
        <end position="125"/>
    </location>
</feature>
<proteinExistence type="inferred from homology"/>
<dbReference type="PANTHER" id="PTHR31875:SF25">
    <property type="entry name" value="PROTEIN DEHYDRATION-INDUCED 19 HOMOLOG 2"/>
    <property type="match status" value="1"/>
</dbReference>
<evidence type="ECO:0000313" key="5">
    <source>
        <dbReference type="EMBL" id="KAF3436499.1"/>
    </source>
</evidence>
<dbReference type="OrthoDB" id="6270329at2759"/>
<evidence type="ECO:0000256" key="2">
    <source>
        <dbReference type="SAM" id="MobiDB-lite"/>
    </source>
</evidence>
<evidence type="ECO:0000259" key="4">
    <source>
        <dbReference type="Pfam" id="PF14571"/>
    </source>
</evidence>
<dbReference type="InterPro" id="IPR027935">
    <property type="entry name" value="Di19_C"/>
</dbReference>
<feature type="region of interest" description="Disordered" evidence="2">
    <location>
        <begin position="110"/>
        <end position="138"/>
    </location>
</feature>
<feature type="domain" description="Di19 zinc-binding" evidence="3">
    <location>
        <begin position="43"/>
        <end position="94"/>
    </location>
</feature>
<organism evidence="5 6">
    <name type="scientific">Rhamnella rubrinervis</name>
    <dbReference type="NCBI Taxonomy" id="2594499"/>
    <lineage>
        <taxon>Eukaryota</taxon>
        <taxon>Viridiplantae</taxon>
        <taxon>Streptophyta</taxon>
        <taxon>Embryophyta</taxon>
        <taxon>Tracheophyta</taxon>
        <taxon>Spermatophyta</taxon>
        <taxon>Magnoliopsida</taxon>
        <taxon>eudicotyledons</taxon>
        <taxon>Gunneridae</taxon>
        <taxon>Pentapetalae</taxon>
        <taxon>rosids</taxon>
        <taxon>fabids</taxon>
        <taxon>Rosales</taxon>
        <taxon>Rhamnaceae</taxon>
        <taxon>rhamnoid group</taxon>
        <taxon>Rhamneae</taxon>
        <taxon>Rhamnella</taxon>
    </lineage>
</organism>
<evidence type="ECO:0000256" key="1">
    <source>
        <dbReference type="ARBA" id="ARBA00007109"/>
    </source>
</evidence>
<name>A0A8K0DYE0_9ROSA</name>
<feature type="domain" description="Di19 C-terminal" evidence="4">
    <location>
        <begin position="114"/>
        <end position="211"/>
    </location>
</feature>
<dbReference type="InterPro" id="IPR033347">
    <property type="entry name" value="Di19"/>
</dbReference>
<protein>
    <submittedName>
        <fullName evidence="5">Uncharacterized protein</fullName>
    </submittedName>
</protein>
<dbReference type="EMBL" id="VOIH02000010">
    <property type="protein sequence ID" value="KAF3436499.1"/>
    <property type="molecule type" value="Genomic_DNA"/>
</dbReference>
<dbReference type="PANTHER" id="PTHR31875">
    <property type="entry name" value="PROTEIN DEHYDRATION-INDUCED 19"/>
    <property type="match status" value="1"/>
</dbReference>